<proteinExistence type="predicted"/>
<comment type="caution">
    <text evidence="1">The sequence shown here is derived from an EMBL/GenBank/DDBJ whole genome shotgun (WGS) entry which is preliminary data.</text>
</comment>
<name>A0A448XB31_9PLAT</name>
<sequence>MAKFNLSFCTRSEQHGPSLFDILSVGQVLRRSDAPAFSTYHSALIHILLQQNMTVPWLTASQRPPTNLQAGCLVRHVPQPPGCLGPASPQRLSKPCARRLHKPGLCLNHIWAEAVIDAANWACEGRTTVTVHLRLARPQLGVCPLDTD</sequence>
<evidence type="ECO:0000313" key="1">
    <source>
        <dbReference type="EMBL" id="VEL32690.1"/>
    </source>
</evidence>
<reference evidence="1" key="1">
    <citation type="submission" date="2018-11" db="EMBL/GenBank/DDBJ databases">
        <authorList>
            <consortium name="Pathogen Informatics"/>
        </authorList>
    </citation>
    <scope>NUCLEOTIDE SEQUENCE</scope>
</reference>
<protein>
    <submittedName>
        <fullName evidence="1">Uncharacterized protein</fullName>
    </submittedName>
</protein>
<evidence type="ECO:0000313" key="2">
    <source>
        <dbReference type="Proteomes" id="UP000784294"/>
    </source>
</evidence>
<dbReference type="AlphaFoldDB" id="A0A448XB31"/>
<accession>A0A448XB31</accession>
<keyword evidence="2" id="KW-1185">Reference proteome</keyword>
<dbReference type="Proteomes" id="UP000784294">
    <property type="component" value="Unassembled WGS sequence"/>
</dbReference>
<gene>
    <name evidence="1" type="ORF">PXEA_LOCUS26130</name>
</gene>
<dbReference type="EMBL" id="CAAALY010244524">
    <property type="protein sequence ID" value="VEL32690.1"/>
    <property type="molecule type" value="Genomic_DNA"/>
</dbReference>
<organism evidence="1 2">
    <name type="scientific">Protopolystoma xenopodis</name>
    <dbReference type="NCBI Taxonomy" id="117903"/>
    <lineage>
        <taxon>Eukaryota</taxon>
        <taxon>Metazoa</taxon>
        <taxon>Spiralia</taxon>
        <taxon>Lophotrochozoa</taxon>
        <taxon>Platyhelminthes</taxon>
        <taxon>Monogenea</taxon>
        <taxon>Polyopisthocotylea</taxon>
        <taxon>Polystomatidea</taxon>
        <taxon>Polystomatidae</taxon>
        <taxon>Protopolystoma</taxon>
    </lineage>
</organism>